<keyword evidence="10" id="KW-0540">Nuclease</keyword>
<keyword evidence="4" id="KW-0227">DNA damage</keyword>
<keyword evidence="10" id="KW-0255">Endonuclease</keyword>
<keyword evidence="7" id="KW-0234">DNA repair</keyword>
<evidence type="ECO:0000256" key="8">
    <source>
        <dbReference type="SAM" id="MobiDB-lite"/>
    </source>
</evidence>
<keyword evidence="11" id="KW-1185">Reference proteome</keyword>
<evidence type="ECO:0000256" key="4">
    <source>
        <dbReference type="ARBA" id="ARBA00022763"/>
    </source>
</evidence>
<keyword evidence="6" id="KW-0862">Zinc</keyword>
<dbReference type="InterPro" id="IPR036237">
    <property type="entry name" value="Xyl_isomerase-like_sf"/>
</dbReference>
<dbReference type="Pfam" id="PF01261">
    <property type="entry name" value="AP_endonuc_2"/>
    <property type="match status" value="1"/>
</dbReference>
<accession>A0AAV4HQR0</accession>
<dbReference type="SMART" id="SM00518">
    <property type="entry name" value="AP2Ec"/>
    <property type="match status" value="1"/>
</dbReference>
<comment type="similarity">
    <text evidence="2">Belongs to the AP endonuclease 2 family.</text>
</comment>
<feature type="domain" description="Xylose isomerase-like TIM barrel" evidence="9">
    <location>
        <begin position="98"/>
        <end position="249"/>
    </location>
</feature>
<evidence type="ECO:0000259" key="9">
    <source>
        <dbReference type="Pfam" id="PF01261"/>
    </source>
</evidence>
<dbReference type="GO" id="GO:0008270">
    <property type="term" value="F:zinc ion binding"/>
    <property type="evidence" value="ECO:0007669"/>
    <property type="project" value="InterPro"/>
</dbReference>
<comment type="caution">
    <text evidence="10">The sequence shown here is derived from an EMBL/GenBank/DDBJ whole genome shotgun (WGS) entry which is preliminary data.</text>
</comment>
<dbReference type="InterPro" id="IPR018246">
    <property type="entry name" value="AP_endonuc_F2_Zn_BS"/>
</dbReference>
<comment type="cofactor">
    <cofactor evidence="1">
        <name>Zn(2+)</name>
        <dbReference type="ChEBI" id="CHEBI:29105"/>
    </cofactor>
</comment>
<feature type="compositionally biased region" description="Basic and acidic residues" evidence="8">
    <location>
        <begin position="11"/>
        <end position="28"/>
    </location>
</feature>
<feature type="region of interest" description="Disordered" evidence="8">
    <location>
        <begin position="1"/>
        <end position="33"/>
    </location>
</feature>
<dbReference type="PROSITE" id="PS51432">
    <property type="entry name" value="AP_NUCLEASE_F2_4"/>
    <property type="match status" value="1"/>
</dbReference>
<evidence type="ECO:0000313" key="10">
    <source>
        <dbReference type="EMBL" id="GFR99393.1"/>
    </source>
</evidence>
<evidence type="ECO:0000256" key="1">
    <source>
        <dbReference type="ARBA" id="ARBA00001947"/>
    </source>
</evidence>
<sequence>MTRTRASQRKQKVDGKRFTSSKEKKPQIEHVNVNQTTTELPKGLAHKVLQQRCTNGKKKSKQRETLMGLKKDCDVASSNLKFVGAHCSIAGGVSNAVTEAAAMGAKAFGLFVRNGRTWKLNPLNEEEAGKFKVACKEHGYPPHLILPHGSYLLNCGSSNPDVLQKSRDTLVHELKICESLGLILYNFHPGSACGDGSVDNCIQTIADSINMAHKKTKTIKTVIENMSCQGSTVGGKLEELRAIIDKWKPPKSKSEIPNS</sequence>
<evidence type="ECO:0000256" key="7">
    <source>
        <dbReference type="ARBA" id="ARBA00023204"/>
    </source>
</evidence>
<evidence type="ECO:0000256" key="5">
    <source>
        <dbReference type="ARBA" id="ARBA00022801"/>
    </source>
</evidence>
<keyword evidence="3" id="KW-0479">Metal-binding</keyword>
<name>A0AAV4HQR0_9GAST</name>
<dbReference type="InterPro" id="IPR001719">
    <property type="entry name" value="AP_endonuc_2"/>
</dbReference>
<evidence type="ECO:0000313" key="11">
    <source>
        <dbReference type="Proteomes" id="UP000762676"/>
    </source>
</evidence>
<evidence type="ECO:0000256" key="3">
    <source>
        <dbReference type="ARBA" id="ARBA00022723"/>
    </source>
</evidence>
<dbReference type="SUPFAM" id="SSF51658">
    <property type="entry name" value="Xylose isomerase-like"/>
    <property type="match status" value="1"/>
</dbReference>
<gene>
    <name evidence="10" type="ORF">ElyMa_001042900</name>
</gene>
<feature type="compositionally biased region" description="Basic residues" evidence="8">
    <location>
        <begin position="1"/>
        <end position="10"/>
    </location>
</feature>
<dbReference type="GO" id="GO:0008081">
    <property type="term" value="F:phosphoric diester hydrolase activity"/>
    <property type="evidence" value="ECO:0007669"/>
    <property type="project" value="TreeGrafter"/>
</dbReference>
<evidence type="ECO:0000256" key="6">
    <source>
        <dbReference type="ARBA" id="ARBA00022833"/>
    </source>
</evidence>
<evidence type="ECO:0000256" key="2">
    <source>
        <dbReference type="ARBA" id="ARBA00005340"/>
    </source>
</evidence>
<dbReference type="GO" id="GO:0005739">
    <property type="term" value="C:mitochondrion"/>
    <property type="evidence" value="ECO:0007669"/>
    <property type="project" value="TreeGrafter"/>
</dbReference>
<dbReference type="AlphaFoldDB" id="A0AAV4HQR0"/>
<dbReference type="GO" id="GO:0005634">
    <property type="term" value="C:nucleus"/>
    <property type="evidence" value="ECO:0007669"/>
    <property type="project" value="TreeGrafter"/>
</dbReference>
<dbReference type="GO" id="GO:0003677">
    <property type="term" value="F:DNA binding"/>
    <property type="evidence" value="ECO:0007669"/>
    <property type="project" value="InterPro"/>
</dbReference>
<dbReference type="Proteomes" id="UP000762676">
    <property type="component" value="Unassembled WGS sequence"/>
</dbReference>
<dbReference type="Gene3D" id="3.20.20.150">
    <property type="entry name" value="Divalent-metal-dependent TIM barrel enzymes"/>
    <property type="match status" value="1"/>
</dbReference>
<reference evidence="10 11" key="1">
    <citation type="journal article" date="2021" name="Elife">
        <title>Chloroplast acquisition without the gene transfer in kleptoplastic sea slugs, Plakobranchus ocellatus.</title>
        <authorList>
            <person name="Maeda T."/>
            <person name="Takahashi S."/>
            <person name="Yoshida T."/>
            <person name="Shimamura S."/>
            <person name="Takaki Y."/>
            <person name="Nagai Y."/>
            <person name="Toyoda A."/>
            <person name="Suzuki Y."/>
            <person name="Arimoto A."/>
            <person name="Ishii H."/>
            <person name="Satoh N."/>
            <person name="Nishiyama T."/>
            <person name="Hasebe M."/>
            <person name="Maruyama T."/>
            <person name="Minagawa J."/>
            <person name="Obokata J."/>
            <person name="Shigenobu S."/>
        </authorList>
    </citation>
    <scope>NUCLEOTIDE SEQUENCE [LARGE SCALE GENOMIC DNA]</scope>
</reference>
<protein>
    <submittedName>
        <fullName evidence="10">Major apurinic/apyrimidinic endonuclease/3' repair diesterase apn1</fullName>
    </submittedName>
</protein>
<dbReference type="InterPro" id="IPR013022">
    <property type="entry name" value="Xyl_isomerase-like_TIM-brl"/>
</dbReference>
<dbReference type="GO" id="GO:0003906">
    <property type="term" value="F:DNA-(apurinic or apyrimidinic site) endonuclease activity"/>
    <property type="evidence" value="ECO:0007669"/>
    <property type="project" value="TreeGrafter"/>
</dbReference>
<organism evidence="10 11">
    <name type="scientific">Elysia marginata</name>
    <dbReference type="NCBI Taxonomy" id="1093978"/>
    <lineage>
        <taxon>Eukaryota</taxon>
        <taxon>Metazoa</taxon>
        <taxon>Spiralia</taxon>
        <taxon>Lophotrochozoa</taxon>
        <taxon>Mollusca</taxon>
        <taxon>Gastropoda</taxon>
        <taxon>Heterobranchia</taxon>
        <taxon>Euthyneura</taxon>
        <taxon>Panpulmonata</taxon>
        <taxon>Sacoglossa</taxon>
        <taxon>Placobranchoidea</taxon>
        <taxon>Plakobranchidae</taxon>
        <taxon>Elysia</taxon>
    </lineage>
</organism>
<dbReference type="PANTHER" id="PTHR21445">
    <property type="entry name" value="ENDONUCLEASE IV ENDODEOXYRIBONUCLEASE IV"/>
    <property type="match status" value="1"/>
</dbReference>
<dbReference type="EMBL" id="BMAT01002127">
    <property type="protein sequence ID" value="GFR99393.1"/>
    <property type="molecule type" value="Genomic_DNA"/>
</dbReference>
<proteinExistence type="inferred from homology"/>
<keyword evidence="5" id="KW-0378">Hydrolase</keyword>
<dbReference type="PANTHER" id="PTHR21445:SF0">
    <property type="entry name" value="APURINIC-APYRIMIDINIC ENDONUCLEASE"/>
    <property type="match status" value="1"/>
</dbReference>
<dbReference type="PROSITE" id="PS00729">
    <property type="entry name" value="AP_NUCLEASE_F2_1"/>
    <property type="match status" value="1"/>
</dbReference>
<dbReference type="GO" id="GO:0006284">
    <property type="term" value="P:base-excision repair"/>
    <property type="evidence" value="ECO:0007669"/>
    <property type="project" value="TreeGrafter"/>
</dbReference>
<dbReference type="NCBIfam" id="TIGR00587">
    <property type="entry name" value="nfo"/>
    <property type="match status" value="1"/>
</dbReference>